<gene>
    <name evidence="2" type="ORF">PPGU16_17220</name>
</gene>
<feature type="region of interest" description="Disordered" evidence="1">
    <location>
        <begin position="92"/>
        <end position="111"/>
    </location>
</feature>
<organism evidence="2 3">
    <name type="scientific">Paraburkholderia largidicola</name>
    <dbReference type="NCBI Taxonomy" id="3014751"/>
    <lineage>
        <taxon>Bacteria</taxon>
        <taxon>Pseudomonadati</taxon>
        <taxon>Pseudomonadota</taxon>
        <taxon>Betaproteobacteria</taxon>
        <taxon>Burkholderiales</taxon>
        <taxon>Burkholderiaceae</taxon>
        <taxon>Paraburkholderia</taxon>
    </lineage>
</organism>
<dbReference type="RefSeq" id="WP_180719646.1">
    <property type="nucleotide sequence ID" value="NZ_AP023174.1"/>
</dbReference>
<evidence type="ECO:0000313" key="3">
    <source>
        <dbReference type="Proteomes" id="UP000510888"/>
    </source>
</evidence>
<evidence type="ECO:0000256" key="1">
    <source>
        <dbReference type="SAM" id="MobiDB-lite"/>
    </source>
</evidence>
<name>A0A7I8BJI8_9BURK</name>
<evidence type="ECO:0000313" key="2">
    <source>
        <dbReference type="EMBL" id="BCF88655.1"/>
    </source>
</evidence>
<dbReference type="KEGG" id="plad:PPGU16_17220"/>
<dbReference type="EMBL" id="AP023174">
    <property type="protein sequence ID" value="BCF88655.1"/>
    <property type="molecule type" value="Genomic_DNA"/>
</dbReference>
<protein>
    <submittedName>
        <fullName evidence="2">Uncharacterized protein</fullName>
    </submittedName>
</protein>
<dbReference type="AlphaFoldDB" id="A0A7I8BJI8"/>
<dbReference type="Proteomes" id="UP000510888">
    <property type="component" value="Chromosome 1"/>
</dbReference>
<sequence length="111" mass="11269">MNSSMWAKFLAAVLLFAMWLALVITKIVPADPLVFAISQALVGLGVYHASTGGFSSKSSVTPLIEGAQLGELAGAPREKERSVQVSVSTPITAAAPPAPVPAPAAAAATLQ</sequence>
<reference evidence="2 3" key="1">
    <citation type="journal article" date="2020" name="Genes (Basel)">
        <title>Genomic Comparison of Insect Gut Symbionts from Divergent Burkholderia Subclades.</title>
        <authorList>
            <person name="Takeshita K."/>
            <person name="Kikuchi Y."/>
        </authorList>
    </citation>
    <scope>NUCLEOTIDE SEQUENCE [LARGE SCALE GENOMIC DNA]</scope>
    <source>
        <strain evidence="2 3">PGU16</strain>
    </source>
</reference>
<accession>A0A7I8BJI8</accession>
<proteinExistence type="predicted"/>
<keyword evidence="3" id="KW-1185">Reference proteome</keyword>